<evidence type="ECO:0000259" key="5">
    <source>
        <dbReference type="PROSITE" id="PS50048"/>
    </source>
</evidence>
<dbReference type="EMBL" id="KZ992616">
    <property type="protein sequence ID" value="RKP08300.1"/>
    <property type="molecule type" value="Genomic_DNA"/>
</dbReference>
<protein>
    <recommendedName>
        <fullName evidence="5">Zn(2)-C6 fungal-type domain-containing protein</fullName>
    </recommendedName>
</protein>
<dbReference type="OrthoDB" id="39175at2759"/>
<name>A0A4P9XSH8_9FUNG</name>
<dbReference type="GO" id="GO:0000981">
    <property type="term" value="F:DNA-binding transcription factor activity, RNA polymerase II-specific"/>
    <property type="evidence" value="ECO:0007669"/>
    <property type="project" value="InterPro"/>
</dbReference>
<accession>A0A4P9XSH8</accession>
<feature type="domain" description="Zn(2)-C6 fungal-type" evidence="5">
    <location>
        <begin position="36"/>
        <end position="66"/>
    </location>
</feature>
<dbReference type="PROSITE" id="PS00463">
    <property type="entry name" value="ZN2_CY6_FUNGAL_1"/>
    <property type="match status" value="1"/>
</dbReference>
<dbReference type="GO" id="GO:0003677">
    <property type="term" value="F:DNA binding"/>
    <property type="evidence" value="ECO:0007669"/>
    <property type="project" value="UniProtKB-KW"/>
</dbReference>
<dbReference type="AlphaFoldDB" id="A0A4P9XSH8"/>
<evidence type="ECO:0000256" key="2">
    <source>
        <dbReference type="ARBA" id="ARBA00023125"/>
    </source>
</evidence>
<keyword evidence="4" id="KW-0539">Nucleus</keyword>
<reference evidence="7" key="1">
    <citation type="journal article" date="2018" name="Nat. Microbiol.">
        <title>Leveraging single-cell genomics to expand the fungal tree of life.</title>
        <authorList>
            <person name="Ahrendt S.R."/>
            <person name="Quandt C.A."/>
            <person name="Ciobanu D."/>
            <person name="Clum A."/>
            <person name="Salamov A."/>
            <person name="Andreopoulos B."/>
            <person name="Cheng J.F."/>
            <person name="Woyke T."/>
            <person name="Pelin A."/>
            <person name="Henrissat B."/>
            <person name="Reynolds N.K."/>
            <person name="Benny G.L."/>
            <person name="Smith M.E."/>
            <person name="James T.Y."/>
            <person name="Grigoriev I.V."/>
        </authorList>
    </citation>
    <scope>NUCLEOTIDE SEQUENCE [LARGE SCALE GENOMIC DNA]</scope>
    <source>
        <strain evidence="7">RSA 1356</strain>
    </source>
</reference>
<dbReference type="Gene3D" id="4.10.240.10">
    <property type="entry name" value="Zn(2)-C6 fungal-type DNA-binding domain"/>
    <property type="match status" value="1"/>
</dbReference>
<dbReference type="Pfam" id="PF00172">
    <property type="entry name" value="Zn_clus"/>
    <property type="match status" value="1"/>
</dbReference>
<dbReference type="PANTHER" id="PTHR31069">
    <property type="entry name" value="OLEATE-ACTIVATED TRANSCRIPTION FACTOR 1-RELATED"/>
    <property type="match status" value="1"/>
</dbReference>
<evidence type="ECO:0000256" key="1">
    <source>
        <dbReference type="ARBA" id="ARBA00023015"/>
    </source>
</evidence>
<evidence type="ECO:0000313" key="7">
    <source>
        <dbReference type="Proteomes" id="UP000271241"/>
    </source>
</evidence>
<evidence type="ECO:0000313" key="6">
    <source>
        <dbReference type="EMBL" id="RKP08300.1"/>
    </source>
</evidence>
<sequence>MSAGVRRVAPLLHTLLNLGPSVKRVARRTRGRKALACVFCRQRKVRCNRARPNCNHCIRRGQTCTYQTPASETPDSLEADII</sequence>
<keyword evidence="2" id="KW-0238">DNA-binding</keyword>
<dbReference type="InterPro" id="IPR050675">
    <property type="entry name" value="OAF3"/>
</dbReference>
<dbReference type="SMART" id="SM00066">
    <property type="entry name" value="GAL4"/>
    <property type="match status" value="1"/>
</dbReference>
<keyword evidence="7" id="KW-1185">Reference proteome</keyword>
<dbReference type="PROSITE" id="PS50048">
    <property type="entry name" value="ZN2_CY6_FUNGAL_2"/>
    <property type="match status" value="1"/>
</dbReference>
<dbReference type="Proteomes" id="UP000271241">
    <property type="component" value="Unassembled WGS sequence"/>
</dbReference>
<dbReference type="CDD" id="cd00067">
    <property type="entry name" value="GAL4"/>
    <property type="match status" value="1"/>
</dbReference>
<dbReference type="SUPFAM" id="SSF57701">
    <property type="entry name" value="Zn2/Cys6 DNA-binding domain"/>
    <property type="match status" value="1"/>
</dbReference>
<gene>
    <name evidence="6" type="ORF">THASP1DRAFT_15847</name>
</gene>
<keyword evidence="3" id="KW-0804">Transcription</keyword>
<proteinExistence type="predicted"/>
<evidence type="ECO:0000256" key="4">
    <source>
        <dbReference type="ARBA" id="ARBA00023242"/>
    </source>
</evidence>
<dbReference type="InterPro" id="IPR001138">
    <property type="entry name" value="Zn2Cys6_DnaBD"/>
</dbReference>
<keyword evidence="1" id="KW-0805">Transcription regulation</keyword>
<evidence type="ECO:0000256" key="3">
    <source>
        <dbReference type="ARBA" id="ARBA00023163"/>
    </source>
</evidence>
<feature type="non-terminal residue" evidence="6">
    <location>
        <position position="82"/>
    </location>
</feature>
<dbReference type="GO" id="GO:0008270">
    <property type="term" value="F:zinc ion binding"/>
    <property type="evidence" value="ECO:0007669"/>
    <property type="project" value="InterPro"/>
</dbReference>
<organism evidence="6 7">
    <name type="scientific">Thamnocephalis sphaerospora</name>
    <dbReference type="NCBI Taxonomy" id="78915"/>
    <lineage>
        <taxon>Eukaryota</taxon>
        <taxon>Fungi</taxon>
        <taxon>Fungi incertae sedis</taxon>
        <taxon>Zoopagomycota</taxon>
        <taxon>Zoopagomycotina</taxon>
        <taxon>Zoopagomycetes</taxon>
        <taxon>Zoopagales</taxon>
        <taxon>Sigmoideomycetaceae</taxon>
        <taxon>Thamnocephalis</taxon>
    </lineage>
</organism>
<dbReference type="PANTHER" id="PTHR31069:SF32">
    <property type="entry name" value="ARGININE METABOLISM REGULATION PROTEIN II"/>
    <property type="match status" value="1"/>
</dbReference>
<dbReference type="InterPro" id="IPR036864">
    <property type="entry name" value="Zn2-C6_fun-type_DNA-bd_sf"/>
</dbReference>